<name>R4YUM3_OLEAN</name>
<evidence type="ECO:0000313" key="2">
    <source>
        <dbReference type="EMBL" id="CCK77968.1"/>
    </source>
</evidence>
<feature type="transmembrane region" description="Helical" evidence="1">
    <location>
        <begin position="157"/>
        <end position="181"/>
    </location>
</feature>
<dbReference type="AlphaFoldDB" id="R4YUM3"/>
<evidence type="ECO:0000256" key="1">
    <source>
        <dbReference type="SAM" id="Phobius"/>
    </source>
</evidence>
<accession>R4YUM3</accession>
<sequence>MQTSDKFSAVTLILTTSIIQWHSIQFWMEAAESIGFLWSIAIEAAAVWLWWHKKTALAFIASSLLMAGPLYSLSAPVYEGKQSEVALASSHQQQIDLSRASITALKQSLASYQQNSLSRVGWATRIDETRNALQAETANLKLLINAGPKLKQTPMPWLVIAIEVLGLAVLLLTQVLTIQALRGISVKSKQPETAEDSRHDYSELAHALSSRLSDTLSAEGLSQAEWARCNGVSTKSVSMLINHQKRSEAGKECISKNELSGIRNALG</sequence>
<keyword evidence="3" id="KW-1185">Reference proteome</keyword>
<dbReference type="OrthoDB" id="6162546at2"/>
<feature type="transmembrane region" description="Helical" evidence="1">
    <location>
        <begin position="58"/>
        <end position="78"/>
    </location>
</feature>
<gene>
    <name evidence="2" type="ORF">OLEAN_C37920</name>
</gene>
<dbReference type="KEGG" id="oai:OLEAN_C37920"/>
<feature type="transmembrane region" description="Helical" evidence="1">
    <location>
        <begin position="7"/>
        <end position="28"/>
    </location>
</feature>
<feature type="transmembrane region" description="Helical" evidence="1">
    <location>
        <begin position="34"/>
        <end position="51"/>
    </location>
</feature>
<evidence type="ECO:0000313" key="3">
    <source>
        <dbReference type="Proteomes" id="UP000032749"/>
    </source>
</evidence>
<reference evidence="2 3" key="1">
    <citation type="journal article" date="2013" name="Nat. Commun.">
        <title>Genome sequence and functional genomic analysis of the oil-degrading bacterium Oleispira antarctica.</title>
        <authorList>
            <person name="Kube M."/>
            <person name="Chernikova T.N."/>
            <person name="Al-Ramahi Y."/>
            <person name="Beloqui A."/>
            <person name="Lopez-Cortez N."/>
            <person name="Guazzaroni M.E."/>
            <person name="Heipieper H.J."/>
            <person name="Klages S."/>
            <person name="Kotsyurbenko O.R."/>
            <person name="Langer I."/>
            <person name="Nechitaylo T.Y."/>
            <person name="Lunsdorf H."/>
            <person name="Fernandez M."/>
            <person name="Juarez S."/>
            <person name="Ciordia S."/>
            <person name="Singer A."/>
            <person name="Kagan O."/>
            <person name="Egorova O."/>
            <person name="Petit P.A."/>
            <person name="Stogios P."/>
            <person name="Kim Y."/>
            <person name="Tchigvintsev A."/>
            <person name="Flick R."/>
            <person name="Denaro R."/>
            <person name="Genovese M."/>
            <person name="Albar J.P."/>
            <person name="Reva O.N."/>
            <person name="Martinez-Gomariz M."/>
            <person name="Tran H."/>
            <person name="Ferrer M."/>
            <person name="Savchenko A."/>
            <person name="Yakunin A.F."/>
            <person name="Yakimov M.M."/>
            <person name="Golyshina O.V."/>
            <person name="Reinhardt R."/>
            <person name="Golyshin P.N."/>
        </authorList>
    </citation>
    <scope>NUCLEOTIDE SEQUENCE [LARGE SCALE GENOMIC DNA]</scope>
</reference>
<proteinExistence type="predicted"/>
<organism evidence="2 3">
    <name type="scientific">Oleispira antarctica RB-8</name>
    <dbReference type="NCBI Taxonomy" id="698738"/>
    <lineage>
        <taxon>Bacteria</taxon>
        <taxon>Pseudomonadati</taxon>
        <taxon>Pseudomonadota</taxon>
        <taxon>Gammaproteobacteria</taxon>
        <taxon>Oceanospirillales</taxon>
        <taxon>Oceanospirillaceae</taxon>
        <taxon>Oleispira</taxon>
    </lineage>
</organism>
<dbReference type="HOGENOM" id="CLU_1041474_0_0_6"/>
<dbReference type="STRING" id="698738.OLEAN_C37920"/>
<keyword evidence="1" id="KW-0472">Membrane</keyword>
<protein>
    <submittedName>
        <fullName evidence="2">Uncharacterized protein</fullName>
    </submittedName>
</protein>
<keyword evidence="1" id="KW-1133">Transmembrane helix</keyword>
<keyword evidence="1" id="KW-0812">Transmembrane</keyword>
<dbReference type="EMBL" id="FO203512">
    <property type="protein sequence ID" value="CCK77968.1"/>
    <property type="molecule type" value="Genomic_DNA"/>
</dbReference>
<dbReference type="Proteomes" id="UP000032749">
    <property type="component" value="Chromosome"/>
</dbReference>